<name>A0A081FV30_9GAMM</name>
<dbReference type="PATRIC" id="fig|1232683.4.peg.3469"/>
<dbReference type="EC" id="2.5.1.9" evidence="4 9"/>
<feature type="repeat" description="Lumazine-binding" evidence="10">
    <location>
        <begin position="1"/>
        <end position="97"/>
    </location>
</feature>
<dbReference type="PANTHER" id="PTHR21098">
    <property type="entry name" value="RIBOFLAVIN SYNTHASE ALPHA CHAIN"/>
    <property type="match status" value="1"/>
</dbReference>
<dbReference type="InterPro" id="IPR017938">
    <property type="entry name" value="Riboflavin_synthase-like_b-brl"/>
</dbReference>
<keyword evidence="8" id="KW-0677">Repeat</keyword>
<dbReference type="STRING" id="1232683.ADIMK_3525"/>
<evidence type="ECO:0000256" key="5">
    <source>
        <dbReference type="ARBA" id="ARBA00013950"/>
    </source>
</evidence>
<sequence>MFTGIVQGRAQVSAIERRDGFMQLTLEFPAEHCTDLQAGASIALNGTCLTITQFDRNRISFDLIAATLETTNLGALQIGDRVNFERAARIGDEIGGHTMSGHIYQTVEVLEIERTEDNCIIWFERPDALARYLLPKGFVGLNGCSLTMAEVETSRFCVYLIPETLRMTTFGELSPGAHVNVEVDPQTQAIVDTVERYLAQRTGL</sequence>
<keyword evidence="13" id="KW-1185">Reference proteome</keyword>
<evidence type="ECO:0000256" key="9">
    <source>
        <dbReference type="NCBIfam" id="TIGR00187"/>
    </source>
</evidence>
<dbReference type="FunFam" id="2.40.30.20:FF:000003">
    <property type="entry name" value="Riboflavin synthase, alpha subunit"/>
    <property type="match status" value="1"/>
</dbReference>
<evidence type="ECO:0000259" key="11">
    <source>
        <dbReference type="PROSITE" id="PS51177"/>
    </source>
</evidence>
<evidence type="ECO:0000256" key="8">
    <source>
        <dbReference type="ARBA" id="ARBA00022737"/>
    </source>
</evidence>
<feature type="repeat" description="Lumazine-binding" evidence="10">
    <location>
        <begin position="98"/>
        <end position="194"/>
    </location>
</feature>
<dbReference type="Pfam" id="PF00677">
    <property type="entry name" value="Lum_binding"/>
    <property type="match status" value="2"/>
</dbReference>
<protein>
    <recommendedName>
        <fullName evidence="5 9">Riboflavin synthase</fullName>
        <ecNumber evidence="4 9">2.5.1.9</ecNumber>
    </recommendedName>
</protein>
<comment type="caution">
    <text evidence="12">The sequence shown here is derived from an EMBL/GenBank/DDBJ whole genome shotgun (WGS) entry which is preliminary data.</text>
</comment>
<dbReference type="CDD" id="cd00402">
    <property type="entry name" value="Riboflavin_synthase_like"/>
    <property type="match status" value="1"/>
</dbReference>
<feature type="domain" description="Lumazine-binding" evidence="11">
    <location>
        <begin position="98"/>
        <end position="194"/>
    </location>
</feature>
<evidence type="ECO:0000256" key="6">
    <source>
        <dbReference type="ARBA" id="ARBA00022619"/>
    </source>
</evidence>
<comment type="function">
    <text evidence="2">Catalyzes the dismutation of two molecules of 6,7-dimethyl-8-ribityllumazine, resulting in the formation of riboflavin and 5-amino-6-(D-ribitylamino)uracil.</text>
</comment>
<dbReference type="EMBL" id="JMQN01000050">
    <property type="protein sequence ID" value="KEA62385.1"/>
    <property type="molecule type" value="Genomic_DNA"/>
</dbReference>
<reference evidence="12 13" key="1">
    <citation type="submission" date="2014-04" db="EMBL/GenBank/DDBJ databases">
        <title>Marinobacterium kochiensis sp. nov., isolated from sediment sample collected from Kochi backwaters in Kerala, India.</title>
        <authorList>
            <person name="Singh A."/>
            <person name="Pinnaka A.K."/>
        </authorList>
    </citation>
    <scope>NUCLEOTIDE SEQUENCE [LARGE SCALE GENOMIC DNA]</scope>
    <source>
        <strain evidence="12 13">AK27</strain>
    </source>
</reference>
<comment type="catalytic activity">
    <reaction evidence="1">
        <text>2 6,7-dimethyl-8-(1-D-ribityl)lumazine + H(+) = 5-amino-6-(D-ribitylamino)uracil + riboflavin</text>
        <dbReference type="Rhea" id="RHEA:20772"/>
        <dbReference type="ChEBI" id="CHEBI:15378"/>
        <dbReference type="ChEBI" id="CHEBI:15934"/>
        <dbReference type="ChEBI" id="CHEBI:57986"/>
        <dbReference type="ChEBI" id="CHEBI:58201"/>
        <dbReference type="EC" id="2.5.1.9"/>
    </reaction>
</comment>
<comment type="pathway">
    <text evidence="3">Cofactor biosynthesis; riboflavin biosynthesis; riboflavin from 2-hydroxy-3-oxobutyl phosphate and 5-amino-6-(D-ribitylamino)uracil: step 2/2.</text>
</comment>
<evidence type="ECO:0000256" key="4">
    <source>
        <dbReference type="ARBA" id="ARBA00012827"/>
    </source>
</evidence>
<proteinExistence type="predicted"/>
<evidence type="ECO:0000256" key="7">
    <source>
        <dbReference type="ARBA" id="ARBA00022679"/>
    </source>
</evidence>
<evidence type="ECO:0000313" key="13">
    <source>
        <dbReference type="Proteomes" id="UP000028252"/>
    </source>
</evidence>
<dbReference type="AlphaFoldDB" id="A0A081FV30"/>
<accession>A0A081FV30</accession>
<evidence type="ECO:0000256" key="1">
    <source>
        <dbReference type="ARBA" id="ARBA00000968"/>
    </source>
</evidence>
<dbReference type="NCBIfam" id="TIGR00187">
    <property type="entry name" value="ribE"/>
    <property type="match status" value="1"/>
</dbReference>
<dbReference type="PANTHER" id="PTHR21098:SF0">
    <property type="entry name" value="RIBOFLAVIN SYNTHASE"/>
    <property type="match status" value="1"/>
</dbReference>
<evidence type="ECO:0000256" key="3">
    <source>
        <dbReference type="ARBA" id="ARBA00004887"/>
    </source>
</evidence>
<evidence type="ECO:0000256" key="2">
    <source>
        <dbReference type="ARBA" id="ARBA00002803"/>
    </source>
</evidence>
<gene>
    <name evidence="12" type="ORF">ADIMK_3525</name>
</gene>
<dbReference type="GO" id="GO:0004746">
    <property type="term" value="F:riboflavin synthase activity"/>
    <property type="evidence" value="ECO:0007669"/>
    <property type="project" value="UniProtKB-UniRule"/>
</dbReference>
<dbReference type="Proteomes" id="UP000028252">
    <property type="component" value="Unassembled WGS sequence"/>
</dbReference>
<keyword evidence="6" id="KW-0686">Riboflavin biosynthesis</keyword>
<evidence type="ECO:0000256" key="10">
    <source>
        <dbReference type="PROSITE-ProRule" id="PRU00524"/>
    </source>
</evidence>
<dbReference type="PIRSF" id="PIRSF000498">
    <property type="entry name" value="Riboflavin_syn_A"/>
    <property type="match status" value="1"/>
</dbReference>
<dbReference type="GO" id="GO:0005829">
    <property type="term" value="C:cytosol"/>
    <property type="evidence" value="ECO:0007669"/>
    <property type="project" value="TreeGrafter"/>
</dbReference>
<dbReference type="PROSITE" id="PS51177">
    <property type="entry name" value="LUMAZINE_BIND"/>
    <property type="match status" value="2"/>
</dbReference>
<dbReference type="RefSeq" id="WP_036190925.1">
    <property type="nucleotide sequence ID" value="NZ_JMQN01000050.1"/>
</dbReference>
<keyword evidence="7 12" id="KW-0808">Transferase</keyword>
<organism evidence="12 13">
    <name type="scientific">Marinobacterium lacunae</name>
    <dbReference type="NCBI Taxonomy" id="1232683"/>
    <lineage>
        <taxon>Bacteria</taxon>
        <taxon>Pseudomonadati</taxon>
        <taxon>Pseudomonadota</taxon>
        <taxon>Gammaproteobacteria</taxon>
        <taxon>Oceanospirillales</taxon>
        <taxon>Oceanospirillaceae</taxon>
        <taxon>Marinobacterium</taxon>
    </lineage>
</organism>
<dbReference type="InterPro" id="IPR023366">
    <property type="entry name" value="ATP_synth_asu-like_sf"/>
</dbReference>
<dbReference type="InterPro" id="IPR001783">
    <property type="entry name" value="Lumazine-bd"/>
</dbReference>
<evidence type="ECO:0000313" key="12">
    <source>
        <dbReference type="EMBL" id="KEA62385.1"/>
    </source>
</evidence>
<dbReference type="OrthoDB" id="9788537at2"/>
<dbReference type="InterPro" id="IPR026017">
    <property type="entry name" value="Lumazine-bd_dom"/>
</dbReference>
<feature type="domain" description="Lumazine-binding" evidence="11">
    <location>
        <begin position="1"/>
        <end position="97"/>
    </location>
</feature>
<dbReference type="GO" id="GO:0009231">
    <property type="term" value="P:riboflavin biosynthetic process"/>
    <property type="evidence" value="ECO:0007669"/>
    <property type="project" value="UniProtKB-KW"/>
</dbReference>
<dbReference type="NCBIfam" id="NF009566">
    <property type="entry name" value="PRK13020.1"/>
    <property type="match status" value="1"/>
</dbReference>
<dbReference type="SUPFAM" id="SSF63380">
    <property type="entry name" value="Riboflavin synthase domain-like"/>
    <property type="match status" value="2"/>
</dbReference>
<dbReference type="NCBIfam" id="NF006767">
    <property type="entry name" value="PRK09289.1"/>
    <property type="match status" value="1"/>
</dbReference>
<dbReference type="Gene3D" id="2.40.30.20">
    <property type="match status" value="2"/>
</dbReference>
<dbReference type="eggNOG" id="COG0307">
    <property type="taxonomic scope" value="Bacteria"/>
</dbReference>